<dbReference type="GO" id="GO:0003924">
    <property type="term" value="F:GTPase activity"/>
    <property type="evidence" value="ECO:0007669"/>
    <property type="project" value="InterPro"/>
</dbReference>
<dbReference type="EnsemblMetazoa" id="G11383.5">
    <property type="protein sequence ID" value="G11383.5:cds"/>
    <property type="gene ID" value="G11383"/>
</dbReference>
<dbReference type="PROSITE" id="PS51419">
    <property type="entry name" value="RAB"/>
    <property type="match status" value="1"/>
</dbReference>
<dbReference type="InterPro" id="IPR050305">
    <property type="entry name" value="Small_GTPase_Rab"/>
</dbReference>
<evidence type="ECO:0000313" key="8">
    <source>
        <dbReference type="Proteomes" id="UP000005408"/>
    </source>
</evidence>
<dbReference type="SMART" id="SM00173">
    <property type="entry name" value="RAS"/>
    <property type="match status" value="1"/>
</dbReference>
<dbReference type="InterPro" id="IPR001806">
    <property type="entry name" value="Small_GTPase"/>
</dbReference>
<dbReference type="PRINTS" id="PR00449">
    <property type="entry name" value="RASTRNSFRMNG"/>
</dbReference>
<sequence>MEPRYDYLFKLLLIGDPGVGKTSLLLQFGDGTYSENHIGIDFKLRTIKQDSKIIKLQIWNTAGQERFRTITSSYYRGARGLFVVYDVTNQLTFNNLNEWFDEIDKHVSKDVIKILIGNKMDMETDKVVDYTAAEEYAKQLEVPFLETSAKDGTNVEQALMTMATEIKNRMGPVPSDSPDSRPSVKINASNPVKQSRGCH</sequence>
<evidence type="ECO:0000313" key="7">
    <source>
        <dbReference type="EnsemblMetazoa" id="G11383.1:cds"/>
    </source>
</evidence>
<evidence type="ECO:0000256" key="2">
    <source>
        <dbReference type="ARBA" id="ARBA00022741"/>
    </source>
</evidence>
<keyword evidence="3" id="KW-0342">GTP-binding</keyword>
<dbReference type="OMA" id="KSINCAY"/>
<dbReference type="NCBIfam" id="TIGR00231">
    <property type="entry name" value="small_GTP"/>
    <property type="match status" value="1"/>
</dbReference>
<keyword evidence="8" id="KW-1185">Reference proteome</keyword>
<dbReference type="SMART" id="SM00174">
    <property type="entry name" value="RHO"/>
    <property type="match status" value="1"/>
</dbReference>
<keyword evidence="5" id="KW-0636">Prenylation</keyword>
<feature type="region of interest" description="Disordered" evidence="6">
    <location>
        <begin position="168"/>
        <end position="199"/>
    </location>
</feature>
<dbReference type="Pfam" id="PF00071">
    <property type="entry name" value="Ras"/>
    <property type="match status" value="1"/>
</dbReference>
<dbReference type="AlphaFoldDB" id="A0A8W8HW81"/>
<dbReference type="Proteomes" id="UP000005408">
    <property type="component" value="Unassembled WGS sequence"/>
</dbReference>
<feature type="compositionally biased region" description="Low complexity" evidence="6">
    <location>
        <begin position="172"/>
        <end position="184"/>
    </location>
</feature>
<dbReference type="SMR" id="A0A8W8HW81"/>
<organism evidence="7 8">
    <name type="scientific">Magallana gigas</name>
    <name type="common">Pacific oyster</name>
    <name type="synonym">Crassostrea gigas</name>
    <dbReference type="NCBI Taxonomy" id="29159"/>
    <lineage>
        <taxon>Eukaryota</taxon>
        <taxon>Metazoa</taxon>
        <taxon>Spiralia</taxon>
        <taxon>Lophotrochozoa</taxon>
        <taxon>Mollusca</taxon>
        <taxon>Bivalvia</taxon>
        <taxon>Autobranchia</taxon>
        <taxon>Pteriomorphia</taxon>
        <taxon>Ostreida</taxon>
        <taxon>Ostreoidea</taxon>
        <taxon>Ostreidae</taxon>
        <taxon>Magallana</taxon>
    </lineage>
</organism>
<dbReference type="InterPro" id="IPR027417">
    <property type="entry name" value="P-loop_NTPase"/>
</dbReference>
<dbReference type="GO" id="GO:0005525">
    <property type="term" value="F:GTP binding"/>
    <property type="evidence" value="ECO:0007669"/>
    <property type="project" value="UniProtKB-KW"/>
</dbReference>
<reference evidence="7" key="1">
    <citation type="submission" date="2022-08" db="UniProtKB">
        <authorList>
            <consortium name="EnsemblMetazoa"/>
        </authorList>
    </citation>
    <scope>IDENTIFICATION</scope>
    <source>
        <strain evidence="7">05x7-T-G4-1.051#20</strain>
    </source>
</reference>
<proteinExistence type="inferred from homology"/>
<protein>
    <recommendedName>
        <fullName evidence="9">Ras-related protein Rab-1A</fullName>
    </recommendedName>
</protein>
<comment type="similarity">
    <text evidence="1">Belongs to the small GTPase superfamily. Rab family.</text>
</comment>
<dbReference type="EnsemblMetazoa" id="G11383.1">
    <property type="protein sequence ID" value="G11383.1:cds"/>
    <property type="gene ID" value="G11383"/>
</dbReference>
<dbReference type="SMART" id="SM00176">
    <property type="entry name" value="RAN"/>
    <property type="match status" value="1"/>
</dbReference>
<dbReference type="PANTHER" id="PTHR47980">
    <property type="entry name" value="LD44762P"/>
    <property type="match status" value="1"/>
</dbReference>
<dbReference type="SMART" id="SM00175">
    <property type="entry name" value="RAB"/>
    <property type="match status" value="1"/>
</dbReference>
<name>A0A8W8HW81_MAGGI</name>
<evidence type="ECO:0008006" key="9">
    <source>
        <dbReference type="Google" id="ProtNLM"/>
    </source>
</evidence>
<dbReference type="FunFam" id="3.40.50.300:FF:001447">
    <property type="entry name" value="Ras-related protein Rab-1B"/>
    <property type="match status" value="1"/>
</dbReference>
<dbReference type="SUPFAM" id="SSF52540">
    <property type="entry name" value="P-loop containing nucleoside triphosphate hydrolases"/>
    <property type="match status" value="1"/>
</dbReference>
<keyword evidence="4" id="KW-0449">Lipoprotein</keyword>
<dbReference type="Gene3D" id="3.40.50.300">
    <property type="entry name" value="P-loop containing nucleotide triphosphate hydrolases"/>
    <property type="match status" value="1"/>
</dbReference>
<keyword evidence="2" id="KW-0547">Nucleotide-binding</keyword>
<evidence type="ECO:0000256" key="5">
    <source>
        <dbReference type="ARBA" id="ARBA00023289"/>
    </source>
</evidence>
<accession>A0A8W8HW81</accession>
<evidence type="ECO:0000256" key="3">
    <source>
        <dbReference type="ARBA" id="ARBA00023134"/>
    </source>
</evidence>
<evidence type="ECO:0000256" key="4">
    <source>
        <dbReference type="ARBA" id="ARBA00023288"/>
    </source>
</evidence>
<evidence type="ECO:0000256" key="6">
    <source>
        <dbReference type="SAM" id="MobiDB-lite"/>
    </source>
</evidence>
<evidence type="ECO:0000256" key="1">
    <source>
        <dbReference type="ARBA" id="ARBA00006270"/>
    </source>
</evidence>
<dbReference type="OrthoDB" id="9989112at2759"/>
<dbReference type="InterPro" id="IPR005225">
    <property type="entry name" value="Small_GTP-bd"/>
</dbReference>
<dbReference type="PROSITE" id="PS51421">
    <property type="entry name" value="RAS"/>
    <property type="match status" value="1"/>
</dbReference>